<feature type="region of interest" description="Disordered" evidence="9">
    <location>
        <begin position="84"/>
        <end position="117"/>
    </location>
</feature>
<dbReference type="InterPro" id="IPR000091">
    <property type="entry name" value="Huntingtin"/>
</dbReference>
<dbReference type="InterPro" id="IPR016024">
    <property type="entry name" value="ARM-type_fold"/>
</dbReference>
<proteinExistence type="inferred from homology"/>
<dbReference type="Pfam" id="PF12372">
    <property type="entry name" value="Htt_N-HEAT"/>
    <property type="match status" value="1"/>
</dbReference>
<keyword evidence="7" id="KW-0539">Nucleus</keyword>
<feature type="compositionally biased region" description="Low complexity" evidence="9">
    <location>
        <begin position="1230"/>
        <end position="1240"/>
    </location>
</feature>
<dbReference type="SUPFAM" id="SSF48371">
    <property type="entry name" value="ARM repeat"/>
    <property type="match status" value="4"/>
</dbReference>
<feature type="region of interest" description="Disordered" evidence="9">
    <location>
        <begin position="2653"/>
        <end position="2680"/>
    </location>
</feature>
<feature type="chain" id="PRO_5043687904" description="Huntingtin" evidence="10">
    <location>
        <begin position="19"/>
        <end position="3160"/>
    </location>
</feature>
<dbReference type="PANTHER" id="PTHR10170:SF10">
    <property type="entry name" value="HUNTINGTIN"/>
    <property type="match status" value="1"/>
</dbReference>
<protein>
    <recommendedName>
        <fullName evidence="8">Huntingtin</fullName>
    </recommendedName>
</protein>
<evidence type="ECO:0000256" key="8">
    <source>
        <dbReference type="ARBA" id="ARBA00068126"/>
    </source>
</evidence>
<dbReference type="GO" id="GO:0005634">
    <property type="term" value="C:nucleus"/>
    <property type="evidence" value="ECO:0007669"/>
    <property type="project" value="UniProtKB-SubCell"/>
</dbReference>
<evidence type="ECO:0000256" key="10">
    <source>
        <dbReference type="SAM" id="SignalP"/>
    </source>
</evidence>
<keyword evidence="10" id="KW-0732">Signal</keyword>
<comment type="similarity">
    <text evidence="4">Belongs to the huntingtin family.</text>
</comment>
<organism evidence="11 12">
    <name type="scientific">Crotalus adamanteus</name>
    <name type="common">Eastern diamondback rattlesnake</name>
    <dbReference type="NCBI Taxonomy" id="8729"/>
    <lineage>
        <taxon>Eukaryota</taxon>
        <taxon>Metazoa</taxon>
        <taxon>Chordata</taxon>
        <taxon>Craniata</taxon>
        <taxon>Vertebrata</taxon>
        <taxon>Euteleostomi</taxon>
        <taxon>Lepidosauria</taxon>
        <taxon>Squamata</taxon>
        <taxon>Bifurcata</taxon>
        <taxon>Unidentata</taxon>
        <taxon>Episquamata</taxon>
        <taxon>Toxicofera</taxon>
        <taxon>Serpentes</taxon>
        <taxon>Colubroidea</taxon>
        <taxon>Viperidae</taxon>
        <taxon>Crotalinae</taxon>
        <taxon>Crotalus</taxon>
    </lineage>
</organism>
<accession>A0AAW1BB10</accession>
<keyword evidence="6" id="KW-0677">Repeat</keyword>
<dbReference type="InterPro" id="IPR048411">
    <property type="entry name" value="Htt_N_HEAT_rpt-1"/>
</dbReference>
<keyword evidence="5" id="KW-0963">Cytoplasm</keyword>
<dbReference type="InterPro" id="IPR028426">
    <property type="entry name" value="Huntingtin_fam"/>
</dbReference>
<keyword evidence="12" id="KW-1185">Reference proteome</keyword>
<comment type="subcellular location">
    <subcellularLocation>
        <location evidence="3">Cytoplasm</location>
    </subcellularLocation>
    <subcellularLocation>
        <location evidence="2">Nucleus</location>
    </subcellularLocation>
</comment>
<feature type="compositionally biased region" description="Polar residues" evidence="9">
    <location>
        <begin position="523"/>
        <end position="535"/>
    </location>
</feature>
<feature type="compositionally biased region" description="Low complexity" evidence="9">
    <location>
        <begin position="1185"/>
        <end position="1197"/>
    </location>
</feature>
<feature type="region of interest" description="Disordered" evidence="9">
    <location>
        <begin position="616"/>
        <end position="635"/>
    </location>
</feature>
<feature type="region of interest" description="Disordered" evidence="9">
    <location>
        <begin position="21"/>
        <end position="66"/>
    </location>
</feature>
<feature type="region of interest" description="Disordered" evidence="9">
    <location>
        <begin position="463"/>
        <end position="595"/>
    </location>
</feature>
<evidence type="ECO:0000313" key="11">
    <source>
        <dbReference type="EMBL" id="KAK9399238.1"/>
    </source>
</evidence>
<comment type="function">
    <text evidence="1">May play a role in microtubule-mediated transport or vesicle function.</text>
</comment>
<feature type="compositionally biased region" description="Acidic residues" evidence="9">
    <location>
        <begin position="2653"/>
        <end position="2663"/>
    </location>
</feature>
<feature type="signal peptide" evidence="10">
    <location>
        <begin position="1"/>
        <end position="18"/>
    </location>
</feature>
<gene>
    <name evidence="11" type="ORF">NXF25_014207</name>
</gene>
<dbReference type="InterPro" id="IPR048413">
    <property type="entry name" value="Htt_C-HEAT_rpt"/>
</dbReference>
<evidence type="ECO:0000313" key="12">
    <source>
        <dbReference type="Proteomes" id="UP001474421"/>
    </source>
</evidence>
<evidence type="ECO:0000256" key="5">
    <source>
        <dbReference type="ARBA" id="ARBA00022490"/>
    </source>
</evidence>
<reference evidence="11 12" key="1">
    <citation type="journal article" date="2024" name="Proc. Natl. Acad. Sci. U.S.A.">
        <title>The genetic regulatory architecture and epigenomic basis for age-related changes in rattlesnake venom.</title>
        <authorList>
            <person name="Hogan M.P."/>
            <person name="Holding M.L."/>
            <person name="Nystrom G.S."/>
            <person name="Colston T.J."/>
            <person name="Bartlett D.A."/>
            <person name="Mason A.J."/>
            <person name="Ellsworth S.A."/>
            <person name="Rautsaw R.M."/>
            <person name="Lawrence K.C."/>
            <person name="Strickland J.L."/>
            <person name="He B."/>
            <person name="Fraser P."/>
            <person name="Margres M.J."/>
            <person name="Gilbert D.M."/>
            <person name="Gibbs H.L."/>
            <person name="Parkinson C.L."/>
            <person name="Rokyta D.R."/>
        </authorList>
    </citation>
    <scope>NUCLEOTIDE SEQUENCE [LARGE SCALE GENOMIC DNA]</scope>
    <source>
        <strain evidence="11">DRR0105</strain>
    </source>
</reference>
<evidence type="ECO:0000256" key="1">
    <source>
        <dbReference type="ARBA" id="ARBA00002907"/>
    </source>
</evidence>
<dbReference type="GO" id="GO:0005737">
    <property type="term" value="C:cytoplasm"/>
    <property type="evidence" value="ECO:0007669"/>
    <property type="project" value="UniProtKB-SubCell"/>
</dbReference>
<dbReference type="PRINTS" id="PR00375">
    <property type="entry name" value="HUNTINGTIN"/>
</dbReference>
<dbReference type="InterPro" id="IPR024613">
    <property type="entry name" value="Huntingtin_N_HEAT_rpt-2"/>
</dbReference>
<evidence type="ECO:0000256" key="9">
    <source>
        <dbReference type="SAM" id="MobiDB-lite"/>
    </source>
</evidence>
<feature type="compositionally biased region" description="Low complexity" evidence="9">
    <location>
        <begin position="498"/>
        <end position="511"/>
    </location>
</feature>
<evidence type="ECO:0000256" key="4">
    <source>
        <dbReference type="ARBA" id="ARBA00007153"/>
    </source>
</evidence>
<dbReference type="EMBL" id="JAOTOJ010000007">
    <property type="protein sequence ID" value="KAK9399238.1"/>
    <property type="molecule type" value="Genomic_DNA"/>
</dbReference>
<feature type="compositionally biased region" description="Basic and acidic residues" evidence="9">
    <location>
        <begin position="104"/>
        <end position="117"/>
    </location>
</feature>
<dbReference type="InterPro" id="IPR048412">
    <property type="entry name" value="Htt_bridge"/>
</dbReference>
<feature type="compositionally biased region" description="Pro residues" evidence="9">
    <location>
        <begin position="87"/>
        <end position="103"/>
    </location>
</feature>
<dbReference type="Pfam" id="PF20925">
    <property type="entry name" value="Htt_bridge"/>
    <property type="match status" value="1"/>
</dbReference>
<evidence type="ECO:0000256" key="7">
    <source>
        <dbReference type="ARBA" id="ARBA00023242"/>
    </source>
</evidence>
<feature type="compositionally biased region" description="Acidic residues" evidence="9">
    <location>
        <begin position="466"/>
        <end position="475"/>
    </location>
</feature>
<evidence type="ECO:0000256" key="6">
    <source>
        <dbReference type="ARBA" id="ARBA00022737"/>
    </source>
</evidence>
<dbReference type="Pfam" id="PF20926">
    <property type="entry name" value="Htt_N-HEAT_1"/>
    <property type="match status" value="1"/>
</dbReference>
<comment type="caution">
    <text evidence="11">The sequence shown here is derived from an EMBL/GenBank/DDBJ whole genome shotgun (WGS) entry which is preliminary data.</text>
</comment>
<feature type="compositionally biased region" description="Polar residues" evidence="9">
    <location>
        <begin position="568"/>
        <end position="595"/>
    </location>
</feature>
<evidence type="ECO:0000256" key="2">
    <source>
        <dbReference type="ARBA" id="ARBA00004123"/>
    </source>
</evidence>
<sequence length="3160" mass="351005">MTSILLLLLLPRGGEVLGRRGSAQVAAPKAGLPGKVGGGKGRRGARGRGRGRGRRRERPAPSPRSAMAAMEKLMRAFEALRSFQQQAPPPPPPPSPAAPAPEEPPARPKKELSTSKKDRVNHCLTICENIVAQSLRNSPEFPKLLGIAMELFLLCSDDAESDVRMVADECLNKVIKALMDSSLPRLQLELYKEIKKNGASRSLRAALWRFAELAHLVRPQKCRPYFVNLLPCLTRVSRRPEESVQETLAAAMPKIMAAFGNFANDGDIKVLLKAFIGNLNSNSPTIRRTAAAATVSICQHSRRTQYFYTRLLQVLLGLLCPKEEEHPSVLILGVLLTLRYLIPLLQQQVKDTSLKGSFGVIQKETEISPSLDQLIEVYELSLQYTQHRDHNVVTGSLELLQQLLRTPPPNLLLVLTMRGGLLQASAAEDEIVSRSRSDSIVELISGGGSSCSPVFSRKQKAKVLSGEEEGLEEDTEARSETSQMDFAGSVKSELSSELAPTSGLATAAGSASDPPACDIITEQPRSQHVLQSESELPTCDPTGVAPRADADDEILSRSSSQISAIQSDVNDGTSSPISDSSQTTTEGPDSAVTPSDFSEMILEGGENQYSGMQIGQLQDEEEEATSELHNEALDPSRNSCLELQRSHLAKSVSHSREPSNGSVEKFAPKEEAELADHGNKLSRIKGDIGSYQDGSAAPLVHCVRLLSASFLLTGEKGALVPDKEVRVSVKALAISCVGAAVALHPEAFFSKLFKMPAESVKEEREEQYVKDIVNYIDHGDPQIRGTTAILCGTIIYSILVQSCFSVESWLENIKASPDTLVDCISLLQKTLKDESSVTCKLACIAVRHCIMSLCGSSHSSLGLQLLVDLLLLRNCSYWLVRTELLETVAEIDFRLIQFLEERDSNLHRGNHHYTGLLKLQDRVLKEVVISLLGDKDPRVRRVAAAALVRLVPKLFYSCDGGQADPVVALAKEQSSVYLKLLMHETPPASQFAVSTITRTYRGYNLMQSPADVMVENNLSRVISAVSHALTTSPSRSLTFGCCEALCLLSSSFPVCTWNVGWHCGFSLLGSVEEPQEKSTIGMVGLLLSLLSSISFPLDLSAHQDALVLAGNLLAASASKSLQNPWTHSEDETSVAAAKQEDSWAALADQTLALMVDHLFSHLLKVINICSHILDDAVPGPTLKATLPSLTNPPSLSPIRRKGKEKDVAEQATVAISPKKTSENSPAPRQSDIPSSALPSKSSSTLGNFYHLPSYLKLYDVLKATYANYKVTLDLQNVNEKFGAFLRSALDVLSQILELATLQDIGKYVEEILCYLKSCFNKEPVMATVCVQQLLKTLFGTNLASQFDSWSSNSCRAQGKCQRLGSSNLRPGLYHCCFMAPYTQFTQALADASLRNMMQAEQERDSSGWFDILQKVSAQLKTGTTNTAKHRADKNIIHNHIRLFEPLVIKALKQYTTTTSVQLQRQVLDLLAQLVQLRVNYCLLDSDQVFIGFVLKQFEYIEVGQFRESEAIIPSVFFFLVLLSYERYHSKQIIGIPKIIQLCDGIMASGRKAVTHAIPALQPIVHDLFILRGANKADAGKELETQKEVVVSMLLRLIQYHQVLEMFILVLQQCHRENEEKWKRLSRQVADIILPMLAKQQMQIDSHEALGILNTLFEILAPSALRPVDMLLRSMFVTPSTMASVSTVQLWVSGILAILRVLISQSTEDIVLSRIQELSFSPRLISCQTIHRLRNGGNRVPATQETPPEEHDRFLPEETFSRFLMQLVGILLEDITSKQLHVEMSEQQHTFYCQELGTLLICLIHTFKSGMFRRITAAATKLFTGNGAHSLHFYTLERLNGLVKSMIATHPSLVLLWCQILLLVNYTDSCWWSKVHQTPKRQSLSSAKLLSPQACGGPRAEDGSAKLSICNREIVRRGSLILFCDYVCQNLHDSEHLTWLTVNHVQELISLSHEPPVQDFISAIHRNSAASGLFIQAIQSRCENFASPTAVKKTLQCLEGIHLSQSGAVLVLYVDKLLSTPFRVLAHMVDTLACRRVEMLLAASVQNSTAQLPVEELDRIQEYLQNTGLAHRHQRLYSLLDRFRLTVAPETISPSPLVTAHPLDGGNHPALETLIPDKDWYCSLVRSQCYTKSAFALPEGAELMNRLPEQELVPFMMHQDFNIGLLAPCLSLAGQELSRGMRGHFEAARLVTLHQVTEVVRKLPANHQVFQPMRPMGSSPYWNKLGNIYGDPEIFQFTMVLAQALSQYLVLLSKLPASLRIPREKESDIVKFVVMLLEMLSWHLICKQVPLSIDLQAVLECCCLALQQTELWNLWATTEYTSHSCSLIHCTRFILEAVAIEPGNRLLSPDKGKTIQKAACENDGRSSETPNSEYITATCEVVAELVECLQSVLALGHKENRPIPAFLTPVLKNIIISLSRLPLVNSYARVPFLVWKLGWSPKPTGEFSTTFPEIPVEFFQEREIFKEFIYRINTLGWTNRMQFEETWATLLGVLVTQPITMDPEDNQQEEDMERTQINVLAVQAITSLVLSAMTIPLAGNPAVSCLEQQPRNKTLKALDTRFGRKLNIIRGTIEQEIQELASKRDNVACHHLYQVWDPVPSLAPSTTGALISHEKLLLQINTEREMGNMGYKLGQVSIHSVWLGNSITPLREEEWGDDEDDESDMPVLSSPPSSPMNSRKHRAGVDIHSCSQFLLELYSQWILPSSESKRTPVTLISEVVRSLLAVSDLFTERNQFEMMYTTLTELRKVHPSEDEILLQYLVPALCKAAAVLGMDKAVAEPVSRLLESTLRSAHMPSRIGALHGLLYILECDLLDDTAKQLVPVITDYLLSNLRGVAHCVNLHNQQHILVMCAVAFYLIENYPADVGPEFSSGIIQMCGVMLSENEGSTPSLIYHCVLRGLERLLLSEQLSQLDCEALVKLSVDRVNVLSPHRAMAALGLMLSCMYTGKEKVSPGRSADHHPAAPDSESVIVAMERVSVLFDRIRKGFPFEARVVTRILPQFLDDFFPPQDVMNKVIGEFLSNQQPYPQFMAKVLYKVFQTLHRTGQSSMVRDWVMLSLSNFTQRTPIAMAMWSLSCFFVSASTSQWISGILPHIISRMGKSEQIDVNLFCLVAIDFYRHQIDEELDRRAFQSIFEVVSSPGNPYHRLLTCLQSVHKITPC</sequence>
<feature type="compositionally biased region" description="Low complexity" evidence="9">
    <location>
        <begin position="556"/>
        <end position="567"/>
    </location>
</feature>
<feature type="compositionally biased region" description="Basic residues" evidence="9">
    <location>
        <begin position="40"/>
        <end position="57"/>
    </location>
</feature>
<dbReference type="InterPro" id="IPR011989">
    <property type="entry name" value="ARM-like"/>
</dbReference>
<dbReference type="Proteomes" id="UP001474421">
    <property type="component" value="Unassembled WGS sequence"/>
</dbReference>
<dbReference type="Pfam" id="PF20927">
    <property type="entry name" value="Htt_C-HEAT"/>
    <property type="match status" value="1"/>
</dbReference>
<feature type="region of interest" description="Disordered" evidence="9">
    <location>
        <begin position="1183"/>
        <end position="1240"/>
    </location>
</feature>
<dbReference type="FunFam" id="1.25.10.10:FF:000273">
    <property type="entry name" value="Huntingtin"/>
    <property type="match status" value="1"/>
</dbReference>
<dbReference type="Gene3D" id="1.25.10.10">
    <property type="entry name" value="Leucine-rich Repeat Variant"/>
    <property type="match status" value="2"/>
</dbReference>
<feature type="region of interest" description="Disordered" evidence="9">
    <location>
        <begin position="647"/>
        <end position="674"/>
    </location>
</feature>
<dbReference type="PANTHER" id="PTHR10170">
    <property type="entry name" value="HUNTINGTON DISEASE PROTEIN"/>
    <property type="match status" value="1"/>
</dbReference>
<name>A0AAW1BB10_CROAD</name>
<evidence type="ECO:0000256" key="3">
    <source>
        <dbReference type="ARBA" id="ARBA00004496"/>
    </source>
</evidence>